<feature type="region of interest" description="Disordered" evidence="1">
    <location>
        <begin position="34"/>
        <end position="84"/>
    </location>
</feature>
<organism evidence="3 4">
    <name type="scientific">Globodera pallida</name>
    <name type="common">Potato cyst nematode worm</name>
    <name type="synonym">Heterodera pallida</name>
    <dbReference type="NCBI Taxonomy" id="36090"/>
    <lineage>
        <taxon>Eukaryota</taxon>
        <taxon>Metazoa</taxon>
        <taxon>Ecdysozoa</taxon>
        <taxon>Nematoda</taxon>
        <taxon>Chromadorea</taxon>
        <taxon>Rhabditida</taxon>
        <taxon>Tylenchina</taxon>
        <taxon>Tylenchomorpha</taxon>
        <taxon>Tylenchoidea</taxon>
        <taxon>Heteroderidae</taxon>
        <taxon>Heteroderinae</taxon>
        <taxon>Globodera</taxon>
    </lineage>
</organism>
<sequence>MSQLLSPSHVLLGKSGTQQLNHCALQSCSKRLGASESAKMEQAQSREGALRTRRATMSETRLTGASRPSSTRRSSEERTVRCDGGYRELGHPRVYINLELDIAHIEV</sequence>
<dbReference type="WBParaSite" id="GPLIN_000448600">
    <property type="protein sequence ID" value="GPLIN_000448600"/>
    <property type="gene ID" value="GPLIN_000448600"/>
</dbReference>
<evidence type="ECO:0000259" key="2">
    <source>
        <dbReference type="Pfam" id="PF10276"/>
    </source>
</evidence>
<dbReference type="InterPro" id="IPR019401">
    <property type="entry name" value="Znf_CHCC"/>
</dbReference>
<evidence type="ECO:0000256" key="1">
    <source>
        <dbReference type="SAM" id="MobiDB-lite"/>
    </source>
</evidence>
<name>A0A183BV49_GLOPA</name>
<feature type="compositionally biased region" description="Basic and acidic residues" evidence="1">
    <location>
        <begin position="73"/>
        <end position="84"/>
    </location>
</feature>
<reference evidence="3" key="1">
    <citation type="submission" date="2014-05" db="EMBL/GenBank/DDBJ databases">
        <title>The genome and life-stage specific transcriptomes of Globodera pallida elucidate key aspects of plant parasitism by a cyst nematode.</title>
        <authorList>
            <person name="Cotton J.A."/>
            <person name="Lilley C.J."/>
            <person name="Jones L.M."/>
            <person name="Kikuchi T."/>
            <person name="Reid A.J."/>
            <person name="Thorpe P."/>
            <person name="Tsai I.J."/>
            <person name="Beasley H."/>
            <person name="Blok V."/>
            <person name="Cock P.J.A."/>
            <person name="Van den Akker S.E."/>
            <person name="Holroyd N."/>
            <person name="Hunt M."/>
            <person name="Mantelin S."/>
            <person name="Naghra H."/>
            <person name="Pain A."/>
            <person name="Palomares-Rius J.E."/>
            <person name="Zarowiecki M."/>
            <person name="Berriman M."/>
            <person name="Jones J.T."/>
            <person name="Urwin P.E."/>
        </authorList>
    </citation>
    <scope>NUCLEOTIDE SEQUENCE [LARGE SCALE GENOMIC DNA]</scope>
    <source>
        <strain evidence="3">Lindley</strain>
    </source>
</reference>
<dbReference type="Pfam" id="PF10276">
    <property type="entry name" value="zf-CHCC"/>
    <property type="match status" value="1"/>
</dbReference>
<feature type="domain" description="Zinc finger CHCC-type" evidence="2">
    <location>
        <begin position="78"/>
        <end position="99"/>
    </location>
</feature>
<accession>A0A183BV49</accession>
<evidence type="ECO:0000313" key="4">
    <source>
        <dbReference type="WBParaSite" id="GPLIN_000448600"/>
    </source>
</evidence>
<proteinExistence type="predicted"/>
<keyword evidence="3" id="KW-1185">Reference proteome</keyword>
<dbReference type="Proteomes" id="UP000050741">
    <property type="component" value="Unassembled WGS sequence"/>
</dbReference>
<dbReference type="AlphaFoldDB" id="A0A183BV49"/>
<dbReference type="Gene3D" id="2.60.260.40">
    <property type="entry name" value="q5lls5 like domains"/>
    <property type="match status" value="1"/>
</dbReference>
<evidence type="ECO:0000313" key="3">
    <source>
        <dbReference type="Proteomes" id="UP000050741"/>
    </source>
</evidence>
<reference evidence="4" key="2">
    <citation type="submission" date="2016-06" db="UniProtKB">
        <authorList>
            <consortium name="WormBaseParasite"/>
        </authorList>
    </citation>
    <scope>IDENTIFICATION</scope>
</reference>
<protein>
    <submittedName>
        <fullName evidence="4">Zf-CHCC domain-containing protein</fullName>
    </submittedName>
</protein>